<organism evidence="5 6">
    <name type="scientific">Spartinivicinus marinus</name>
    <dbReference type="NCBI Taxonomy" id="2994442"/>
    <lineage>
        <taxon>Bacteria</taxon>
        <taxon>Pseudomonadati</taxon>
        <taxon>Pseudomonadota</taxon>
        <taxon>Gammaproteobacteria</taxon>
        <taxon>Oceanospirillales</taxon>
        <taxon>Zooshikellaceae</taxon>
        <taxon>Spartinivicinus</taxon>
    </lineage>
</organism>
<dbReference type="AlphaFoldDB" id="A0A853IFQ5"/>
<evidence type="ECO:0000313" key="6">
    <source>
        <dbReference type="Proteomes" id="UP000569732"/>
    </source>
</evidence>
<evidence type="ECO:0000313" key="5">
    <source>
        <dbReference type="EMBL" id="NYZ68811.1"/>
    </source>
</evidence>
<evidence type="ECO:0000259" key="4">
    <source>
        <dbReference type="PROSITE" id="PS50987"/>
    </source>
</evidence>
<keyword evidence="1" id="KW-0805">Transcription regulation</keyword>
<dbReference type="InterPro" id="IPR036390">
    <property type="entry name" value="WH_DNA-bd_sf"/>
</dbReference>
<dbReference type="PANTHER" id="PTHR43132:SF6">
    <property type="entry name" value="HTH-TYPE TRANSCRIPTIONAL REPRESSOR CZRA"/>
    <property type="match status" value="1"/>
</dbReference>
<dbReference type="NCBIfam" id="NF033788">
    <property type="entry name" value="HTH_metalloreg"/>
    <property type="match status" value="1"/>
</dbReference>
<keyword evidence="2" id="KW-0238">DNA-binding</keyword>
<evidence type="ECO:0000256" key="1">
    <source>
        <dbReference type="ARBA" id="ARBA00023015"/>
    </source>
</evidence>
<accession>A0A853IFQ5</accession>
<protein>
    <submittedName>
        <fullName evidence="5">Winged helix-turn-helix transcriptional regulator</fullName>
    </submittedName>
</protein>
<dbReference type="PANTHER" id="PTHR43132">
    <property type="entry name" value="ARSENICAL RESISTANCE OPERON REPRESSOR ARSR-RELATED"/>
    <property type="match status" value="1"/>
</dbReference>
<dbReference type="InterPro" id="IPR051011">
    <property type="entry name" value="Metal_resp_trans_reg"/>
</dbReference>
<evidence type="ECO:0000256" key="2">
    <source>
        <dbReference type="ARBA" id="ARBA00023125"/>
    </source>
</evidence>
<dbReference type="PROSITE" id="PS50987">
    <property type="entry name" value="HTH_ARSR_2"/>
    <property type="match status" value="1"/>
</dbReference>
<dbReference type="PRINTS" id="PR00778">
    <property type="entry name" value="HTHARSR"/>
</dbReference>
<dbReference type="InterPro" id="IPR001845">
    <property type="entry name" value="HTH_ArsR_DNA-bd_dom"/>
</dbReference>
<dbReference type="CDD" id="cd00090">
    <property type="entry name" value="HTH_ARSR"/>
    <property type="match status" value="1"/>
</dbReference>
<dbReference type="SUPFAM" id="SSF46785">
    <property type="entry name" value="Winged helix' DNA-binding domain"/>
    <property type="match status" value="1"/>
</dbReference>
<dbReference type="EMBL" id="JACCKB010000051">
    <property type="protein sequence ID" value="NYZ68811.1"/>
    <property type="molecule type" value="Genomic_DNA"/>
</dbReference>
<dbReference type="Pfam" id="PF01022">
    <property type="entry name" value="HTH_5"/>
    <property type="match status" value="1"/>
</dbReference>
<dbReference type="InterPro" id="IPR011991">
    <property type="entry name" value="ArsR-like_HTH"/>
</dbReference>
<feature type="domain" description="HTH arsR-type" evidence="4">
    <location>
        <begin position="5"/>
        <end position="100"/>
    </location>
</feature>
<proteinExistence type="predicted"/>
<evidence type="ECO:0000256" key="3">
    <source>
        <dbReference type="ARBA" id="ARBA00023163"/>
    </source>
</evidence>
<comment type="caution">
    <text evidence="5">The sequence shown here is derived from an EMBL/GenBank/DDBJ whole genome shotgun (WGS) entry which is preliminary data.</text>
</comment>
<dbReference type="SMART" id="SM00418">
    <property type="entry name" value="HTH_ARSR"/>
    <property type="match status" value="1"/>
</dbReference>
<gene>
    <name evidence="5" type="ORF">H0A36_22595</name>
</gene>
<reference evidence="5 6" key="1">
    <citation type="submission" date="2020-07" db="EMBL/GenBank/DDBJ databases">
        <title>Endozoicomonas sp. nov., isolated from sediment.</title>
        <authorList>
            <person name="Gu T."/>
        </authorList>
    </citation>
    <scope>NUCLEOTIDE SEQUENCE [LARGE SCALE GENOMIC DNA]</scope>
    <source>
        <strain evidence="5 6">SM1973</strain>
    </source>
</reference>
<dbReference type="InterPro" id="IPR036388">
    <property type="entry name" value="WH-like_DNA-bd_sf"/>
</dbReference>
<keyword evidence="6" id="KW-1185">Reference proteome</keyword>
<dbReference type="GO" id="GO:0003677">
    <property type="term" value="F:DNA binding"/>
    <property type="evidence" value="ECO:0007669"/>
    <property type="project" value="UniProtKB-KW"/>
</dbReference>
<name>A0A853IFQ5_9GAMM</name>
<dbReference type="GO" id="GO:0003700">
    <property type="term" value="F:DNA-binding transcription factor activity"/>
    <property type="evidence" value="ECO:0007669"/>
    <property type="project" value="InterPro"/>
</dbReference>
<sequence length="105" mass="11751">MNIQTMKLKVCQAATLLKAISNENRLLILYHLVTDGEMSVGALNDVLDLSQSALSQHLAVLRKDGLVKTRKQAQTVYYSLTCDNTRQVLSLLHQLYGDDQQQPAH</sequence>
<dbReference type="Proteomes" id="UP000569732">
    <property type="component" value="Unassembled WGS sequence"/>
</dbReference>
<dbReference type="Gene3D" id="1.10.10.10">
    <property type="entry name" value="Winged helix-like DNA-binding domain superfamily/Winged helix DNA-binding domain"/>
    <property type="match status" value="1"/>
</dbReference>
<keyword evidence="3" id="KW-0804">Transcription</keyword>